<accession>A0AAV7MW41</accession>
<comment type="caution">
    <text evidence="2">The sequence shown here is derived from an EMBL/GenBank/DDBJ whole genome shotgun (WGS) entry which is preliminary data.</text>
</comment>
<reference evidence="2" key="1">
    <citation type="journal article" date="2022" name="bioRxiv">
        <title>Sequencing and chromosome-scale assembly of the giantPleurodeles waltlgenome.</title>
        <authorList>
            <person name="Brown T."/>
            <person name="Elewa A."/>
            <person name="Iarovenko S."/>
            <person name="Subramanian E."/>
            <person name="Araus A.J."/>
            <person name="Petzold A."/>
            <person name="Susuki M."/>
            <person name="Suzuki K.-i.T."/>
            <person name="Hayashi T."/>
            <person name="Toyoda A."/>
            <person name="Oliveira C."/>
            <person name="Osipova E."/>
            <person name="Leigh N.D."/>
            <person name="Simon A."/>
            <person name="Yun M.H."/>
        </authorList>
    </citation>
    <scope>NUCLEOTIDE SEQUENCE</scope>
    <source>
        <strain evidence="2">20211129_DDA</strain>
        <tissue evidence="2">Liver</tissue>
    </source>
</reference>
<feature type="compositionally biased region" description="Basic and acidic residues" evidence="1">
    <location>
        <begin position="106"/>
        <end position="137"/>
    </location>
</feature>
<keyword evidence="3" id="KW-1185">Reference proteome</keyword>
<dbReference type="Proteomes" id="UP001066276">
    <property type="component" value="Chromosome 9"/>
</dbReference>
<organism evidence="2 3">
    <name type="scientific">Pleurodeles waltl</name>
    <name type="common">Iberian ribbed newt</name>
    <dbReference type="NCBI Taxonomy" id="8319"/>
    <lineage>
        <taxon>Eukaryota</taxon>
        <taxon>Metazoa</taxon>
        <taxon>Chordata</taxon>
        <taxon>Craniata</taxon>
        <taxon>Vertebrata</taxon>
        <taxon>Euteleostomi</taxon>
        <taxon>Amphibia</taxon>
        <taxon>Batrachia</taxon>
        <taxon>Caudata</taxon>
        <taxon>Salamandroidea</taxon>
        <taxon>Salamandridae</taxon>
        <taxon>Pleurodelinae</taxon>
        <taxon>Pleurodeles</taxon>
    </lineage>
</organism>
<gene>
    <name evidence="2" type="ORF">NDU88_004966</name>
</gene>
<name>A0AAV7MW41_PLEWA</name>
<dbReference type="EMBL" id="JANPWB010000013">
    <property type="protein sequence ID" value="KAJ1107576.1"/>
    <property type="molecule type" value="Genomic_DNA"/>
</dbReference>
<sequence>MAPKSVRSVTDKNESVRQARLEKEGSDGHTFGKRALGGSTKIVCKTNTGAVRDGKDQSRGAQPDNKPKDKLQNKTQPSITDFLAFEDSGPLLKDPPILMKASGEASRVESGARMEMKSGEDSLNSKDPRDCGEGPMNEAKRLDQKAGVSDHLMAHSNIQEQERAKETQSLIEGCPESCVKERTAQEKMEAVMGGVADRNQLLGTEKKAEYVGRIGEWLKEGGDKFCSLTESETASS</sequence>
<evidence type="ECO:0000256" key="1">
    <source>
        <dbReference type="SAM" id="MobiDB-lite"/>
    </source>
</evidence>
<proteinExistence type="predicted"/>
<evidence type="ECO:0000313" key="3">
    <source>
        <dbReference type="Proteomes" id="UP001066276"/>
    </source>
</evidence>
<dbReference type="AlphaFoldDB" id="A0AAV7MW41"/>
<protein>
    <submittedName>
        <fullName evidence="2">Uncharacterized protein</fullName>
    </submittedName>
</protein>
<evidence type="ECO:0000313" key="2">
    <source>
        <dbReference type="EMBL" id="KAJ1107576.1"/>
    </source>
</evidence>
<feature type="compositionally biased region" description="Basic and acidic residues" evidence="1">
    <location>
        <begin position="9"/>
        <end position="27"/>
    </location>
</feature>
<feature type="region of interest" description="Disordered" evidence="1">
    <location>
        <begin position="1"/>
        <end position="137"/>
    </location>
</feature>